<evidence type="ECO:0000313" key="2">
    <source>
        <dbReference type="Proteomes" id="UP000293142"/>
    </source>
</evidence>
<evidence type="ECO:0008006" key="3">
    <source>
        <dbReference type="Google" id="ProtNLM"/>
    </source>
</evidence>
<protein>
    <recommendedName>
        <fullName evidence="3">Transposase</fullName>
    </recommendedName>
</protein>
<reference evidence="1 2" key="1">
    <citation type="submission" date="2019-02" db="EMBL/GenBank/DDBJ databases">
        <title>Paenibacillus sp. nov., isolated from surface-sterilized tissue of Thalictrum simplex L.</title>
        <authorList>
            <person name="Tuo L."/>
        </authorList>
    </citation>
    <scope>NUCLEOTIDE SEQUENCE [LARGE SCALE GENOMIC DNA]</scope>
    <source>
        <strain evidence="1 2">N2SHLJ1</strain>
    </source>
</reference>
<gene>
    <name evidence="1" type="ORF">EYB31_21800</name>
</gene>
<dbReference type="EMBL" id="SIRE01000016">
    <property type="protein sequence ID" value="TBL75634.1"/>
    <property type="molecule type" value="Genomic_DNA"/>
</dbReference>
<name>A0A4V2J3U5_9BACL</name>
<comment type="caution">
    <text evidence="1">The sequence shown here is derived from an EMBL/GenBank/DDBJ whole genome shotgun (WGS) entry which is preliminary data.</text>
</comment>
<accession>A0A4V2J3U5</accession>
<dbReference type="AlphaFoldDB" id="A0A4V2J3U5"/>
<proteinExistence type="predicted"/>
<keyword evidence="2" id="KW-1185">Reference proteome</keyword>
<organism evidence="1 2">
    <name type="scientific">Paenibacillus thalictri</name>
    <dbReference type="NCBI Taxonomy" id="2527873"/>
    <lineage>
        <taxon>Bacteria</taxon>
        <taxon>Bacillati</taxon>
        <taxon>Bacillota</taxon>
        <taxon>Bacilli</taxon>
        <taxon>Bacillales</taxon>
        <taxon>Paenibacillaceae</taxon>
        <taxon>Paenibacillus</taxon>
    </lineage>
</organism>
<evidence type="ECO:0000313" key="1">
    <source>
        <dbReference type="EMBL" id="TBL75634.1"/>
    </source>
</evidence>
<dbReference type="Proteomes" id="UP000293142">
    <property type="component" value="Unassembled WGS sequence"/>
</dbReference>
<sequence>MKLTETHRDSAAIQHYAVAFAHRLRNRIVGMQRRVRPFQAWSAEMAEASLCSANVVMRIKRQTEELAACCAPSRNQSR</sequence>
<dbReference type="RefSeq" id="WP_131015545.1">
    <property type="nucleotide sequence ID" value="NZ_SIRE01000016.1"/>
</dbReference>